<keyword evidence="4 8" id="KW-0831">Ubiquinone biosynthesis</keyword>
<protein>
    <recommendedName>
        <fullName evidence="8">Ubiquinone biosynthesis protein</fullName>
    </recommendedName>
</protein>
<dbReference type="PANTHER" id="PTHR21427">
    <property type="entry name" value="UBIQUINONE BIOSYNTHESIS PROTEIN COQ9, MITOCHONDRIAL"/>
    <property type="match status" value="1"/>
</dbReference>
<evidence type="ECO:0000256" key="5">
    <source>
        <dbReference type="ARBA" id="ARBA00022946"/>
    </source>
</evidence>
<feature type="domain" description="COQ9 C-terminal" evidence="10">
    <location>
        <begin position="200"/>
        <end position="240"/>
    </location>
</feature>
<comment type="caution">
    <text evidence="11">The sequence shown here is derived from an EMBL/GenBank/DDBJ whole genome shotgun (WGS) entry which is preliminary data.</text>
</comment>
<comment type="subcellular location">
    <subcellularLocation>
        <location evidence="1 8">Mitochondrion</location>
    </subcellularLocation>
</comment>
<dbReference type="Proteomes" id="UP001515480">
    <property type="component" value="Unassembled WGS sequence"/>
</dbReference>
<sequence>MIRRIGPLAASRVGGAVRLGAARICAPPRATEPPSDPKPPPPPPPAEEPSPPDDSELRRRVLEAALEAVPSKGWSVAALSHGAVACGLSPMAHGLCPRGPIELVEHFSAECDAKLQAELLARSEELKELEVHNRLQLAIQSRLKMVAPYSSNWAQALALRALPANIPQSINDARSLASVLIQACGEDAQAPLFPAGVDTHVKQMGVSAVYGSAELYMLTDKSEGHTDTWRFVEQQVQTLNSVLRLF</sequence>
<evidence type="ECO:0000256" key="6">
    <source>
        <dbReference type="ARBA" id="ARBA00023121"/>
    </source>
</evidence>
<keyword evidence="7 8" id="KW-0496">Mitochondrion</keyword>
<dbReference type="EMBL" id="JBGBPQ010000003">
    <property type="protein sequence ID" value="KAL1526747.1"/>
    <property type="molecule type" value="Genomic_DNA"/>
</dbReference>
<reference evidence="11 12" key="1">
    <citation type="journal article" date="2024" name="Science">
        <title>Giant polyketide synthase enzymes in the biosynthesis of giant marine polyether toxins.</title>
        <authorList>
            <person name="Fallon T.R."/>
            <person name="Shende V.V."/>
            <person name="Wierzbicki I.H."/>
            <person name="Pendleton A.L."/>
            <person name="Watervoot N.F."/>
            <person name="Auber R.P."/>
            <person name="Gonzalez D.J."/>
            <person name="Wisecaver J.H."/>
            <person name="Moore B.S."/>
        </authorList>
    </citation>
    <scope>NUCLEOTIDE SEQUENCE [LARGE SCALE GENOMIC DNA]</scope>
    <source>
        <strain evidence="11 12">12B1</strain>
    </source>
</reference>
<keyword evidence="6 8" id="KW-0446">Lipid-binding</keyword>
<evidence type="ECO:0000256" key="2">
    <source>
        <dbReference type="ARBA" id="ARBA00004749"/>
    </source>
</evidence>
<dbReference type="Pfam" id="PF08511">
    <property type="entry name" value="COQ9"/>
    <property type="match status" value="1"/>
</dbReference>
<organism evidence="11 12">
    <name type="scientific">Prymnesium parvum</name>
    <name type="common">Toxic golden alga</name>
    <dbReference type="NCBI Taxonomy" id="97485"/>
    <lineage>
        <taxon>Eukaryota</taxon>
        <taxon>Haptista</taxon>
        <taxon>Haptophyta</taxon>
        <taxon>Prymnesiophyceae</taxon>
        <taxon>Prymnesiales</taxon>
        <taxon>Prymnesiaceae</taxon>
        <taxon>Prymnesium</taxon>
    </lineage>
</organism>
<name>A0AB34K079_PRYPA</name>
<dbReference type="InterPro" id="IPR012762">
    <property type="entry name" value="Ubiq_biosynth_COQ9"/>
</dbReference>
<comment type="pathway">
    <text evidence="2 8">Cofactor biosynthesis; ubiquinone biosynthesis.</text>
</comment>
<proteinExistence type="inferred from homology"/>
<dbReference type="GO" id="GO:0006744">
    <property type="term" value="P:ubiquinone biosynthetic process"/>
    <property type="evidence" value="ECO:0007669"/>
    <property type="project" value="UniProtKB-UniRule"/>
</dbReference>
<dbReference type="InterPro" id="IPR013718">
    <property type="entry name" value="COQ9_C"/>
</dbReference>
<evidence type="ECO:0000259" key="10">
    <source>
        <dbReference type="Pfam" id="PF08511"/>
    </source>
</evidence>
<feature type="region of interest" description="Disordered" evidence="9">
    <location>
        <begin position="24"/>
        <end position="56"/>
    </location>
</feature>
<evidence type="ECO:0000256" key="8">
    <source>
        <dbReference type="RuleBase" id="RU366063"/>
    </source>
</evidence>
<evidence type="ECO:0000256" key="1">
    <source>
        <dbReference type="ARBA" id="ARBA00004173"/>
    </source>
</evidence>
<evidence type="ECO:0000313" key="11">
    <source>
        <dbReference type="EMBL" id="KAL1526747.1"/>
    </source>
</evidence>
<feature type="compositionally biased region" description="Pro residues" evidence="9">
    <location>
        <begin position="30"/>
        <end position="49"/>
    </location>
</feature>
<evidence type="ECO:0000256" key="3">
    <source>
        <dbReference type="ARBA" id="ARBA00010766"/>
    </source>
</evidence>
<dbReference type="GO" id="GO:0008289">
    <property type="term" value="F:lipid binding"/>
    <property type="evidence" value="ECO:0007669"/>
    <property type="project" value="UniProtKB-UniRule"/>
</dbReference>
<keyword evidence="12" id="KW-1185">Reference proteome</keyword>
<dbReference type="Gene3D" id="1.10.357.10">
    <property type="entry name" value="Tetracycline Repressor, domain 2"/>
    <property type="match status" value="1"/>
</dbReference>
<gene>
    <name evidence="11" type="ORF">AB1Y20_015443</name>
</gene>
<dbReference type="NCBIfam" id="TIGR02396">
    <property type="entry name" value="diverge_rpsU"/>
    <property type="match status" value="1"/>
</dbReference>
<dbReference type="GO" id="GO:0005743">
    <property type="term" value="C:mitochondrial inner membrane"/>
    <property type="evidence" value="ECO:0007669"/>
    <property type="project" value="TreeGrafter"/>
</dbReference>
<evidence type="ECO:0000313" key="12">
    <source>
        <dbReference type="Proteomes" id="UP001515480"/>
    </source>
</evidence>
<dbReference type="PANTHER" id="PTHR21427:SF19">
    <property type="entry name" value="UBIQUINONE BIOSYNTHESIS PROTEIN COQ9, MITOCHONDRIAL"/>
    <property type="match status" value="1"/>
</dbReference>
<dbReference type="AlphaFoldDB" id="A0AB34K079"/>
<comment type="function">
    <text evidence="8">Membrane-associated protein that warps the membrane surface to access and bind aromatic isoprenes with high specificity, including ubiquinone (CoQ) isoprene intermediates and presents them directly to Coq7, therefore facilitating the Coq7-mediated hydroxylase step. Participates in the biosynthesis of coenzyme Q, also named ubiquinone, an essential lipid-soluble electron transporter for aerobic cellular respiration.</text>
</comment>
<keyword evidence="5" id="KW-0809">Transit peptide</keyword>
<evidence type="ECO:0000256" key="9">
    <source>
        <dbReference type="SAM" id="MobiDB-lite"/>
    </source>
</evidence>
<accession>A0AB34K079</accession>
<evidence type="ECO:0000256" key="7">
    <source>
        <dbReference type="ARBA" id="ARBA00023128"/>
    </source>
</evidence>
<comment type="similarity">
    <text evidence="3 8">Belongs to the COQ9 family.</text>
</comment>
<evidence type="ECO:0000256" key="4">
    <source>
        <dbReference type="ARBA" id="ARBA00022688"/>
    </source>
</evidence>